<evidence type="ECO:0000256" key="1">
    <source>
        <dbReference type="ARBA" id="ARBA00022801"/>
    </source>
</evidence>
<proteinExistence type="predicted"/>
<dbReference type="InterPro" id="IPR050261">
    <property type="entry name" value="FrsA_esterase"/>
</dbReference>
<dbReference type="SUPFAM" id="SSF53474">
    <property type="entry name" value="alpha/beta-Hydrolases"/>
    <property type="match status" value="1"/>
</dbReference>
<organism evidence="3 4">
    <name type="scientific">Panacagrimonas perspica</name>
    <dbReference type="NCBI Taxonomy" id="381431"/>
    <lineage>
        <taxon>Bacteria</taxon>
        <taxon>Pseudomonadati</taxon>
        <taxon>Pseudomonadota</taxon>
        <taxon>Gammaproteobacteria</taxon>
        <taxon>Nevskiales</taxon>
        <taxon>Nevskiaceae</taxon>
        <taxon>Panacagrimonas</taxon>
    </lineage>
</organism>
<dbReference type="Pfam" id="PF12146">
    <property type="entry name" value="Hydrolase_4"/>
    <property type="match status" value="1"/>
</dbReference>
<dbReference type="Gene3D" id="1.10.10.800">
    <property type="match status" value="1"/>
</dbReference>
<dbReference type="PANTHER" id="PTHR22946">
    <property type="entry name" value="DIENELACTONE HYDROLASE DOMAIN-CONTAINING PROTEIN-RELATED"/>
    <property type="match status" value="1"/>
</dbReference>
<keyword evidence="4" id="KW-1185">Reference proteome</keyword>
<evidence type="ECO:0000313" key="3">
    <source>
        <dbReference type="EMBL" id="TDU28013.1"/>
    </source>
</evidence>
<gene>
    <name evidence="3" type="ORF">DFR24_2372</name>
</gene>
<dbReference type="PANTHER" id="PTHR22946:SF9">
    <property type="entry name" value="POLYKETIDE TRANSFERASE AF380"/>
    <property type="match status" value="1"/>
</dbReference>
<accession>A0A4R7P2Q5</accession>
<dbReference type="InterPro" id="IPR029058">
    <property type="entry name" value="AB_hydrolase_fold"/>
</dbReference>
<name>A0A4R7P2Q5_9GAMM</name>
<dbReference type="GO" id="GO:0052689">
    <property type="term" value="F:carboxylic ester hydrolase activity"/>
    <property type="evidence" value="ECO:0007669"/>
    <property type="project" value="UniProtKB-ARBA"/>
</dbReference>
<dbReference type="EMBL" id="SOBT01000009">
    <property type="protein sequence ID" value="TDU28013.1"/>
    <property type="molecule type" value="Genomic_DNA"/>
</dbReference>
<feature type="domain" description="Serine aminopeptidase S33" evidence="2">
    <location>
        <begin position="30"/>
        <end position="260"/>
    </location>
</feature>
<dbReference type="Gene3D" id="3.40.50.1820">
    <property type="entry name" value="alpha/beta hydrolase"/>
    <property type="match status" value="1"/>
</dbReference>
<keyword evidence="1" id="KW-0378">Hydrolase</keyword>
<sequence>MKQREVHFYSEGFKIVGDYFTPDDMKKGEKRPGIVLCHGYSGIRPLILPDYAKVFVAAGFPCLTFDYRGFNGSEGPKWRIQALEQIDDIRNAITFLQAQDEINPDQIGIWGTSNGGAHVVYTAGVDERVKVAVGQVGFGDGWRLMMDIRTPEERKALLAKIAEDRTQRVLTGKGSGADTASLLASPQTKEFFAEALKVMPDFYCEIPWQSAEGTLEYRPIDVAHKISPRALMLIGAEKDDLCKIDGYKAVFDKAGEPKKWVQYPITHYQIYTPEWVAPSAKVAAEFFTEHLKR</sequence>
<dbReference type="AlphaFoldDB" id="A0A4R7P2Q5"/>
<protein>
    <recommendedName>
        <fullName evidence="2">Serine aminopeptidase S33 domain-containing protein</fullName>
    </recommendedName>
</protein>
<dbReference type="RefSeq" id="WP_162851172.1">
    <property type="nucleotide sequence ID" value="NZ_MWIN01000010.1"/>
</dbReference>
<reference evidence="3 4" key="1">
    <citation type="submission" date="2019-03" db="EMBL/GenBank/DDBJ databases">
        <title>Genomic Encyclopedia of Type Strains, Phase IV (KMG-IV): sequencing the most valuable type-strain genomes for metagenomic binning, comparative biology and taxonomic classification.</title>
        <authorList>
            <person name="Goeker M."/>
        </authorList>
    </citation>
    <scope>NUCLEOTIDE SEQUENCE [LARGE SCALE GENOMIC DNA]</scope>
    <source>
        <strain evidence="3 4">DSM 26377</strain>
    </source>
</reference>
<dbReference type="InterPro" id="IPR022742">
    <property type="entry name" value="Hydrolase_4"/>
</dbReference>
<comment type="caution">
    <text evidence="3">The sequence shown here is derived from an EMBL/GenBank/DDBJ whole genome shotgun (WGS) entry which is preliminary data.</text>
</comment>
<evidence type="ECO:0000313" key="4">
    <source>
        <dbReference type="Proteomes" id="UP000295341"/>
    </source>
</evidence>
<dbReference type="Proteomes" id="UP000295341">
    <property type="component" value="Unassembled WGS sequence"/>
</dbReference>
<evidence type="ECO:0000259" key="2">
    <source>
        <dbReference type="Pfam" id="PF12146"/>
    </source>
</evidence>